<dbReference type="InterPro" id="IPR036086">
    <property type="entry name" value="ParB/Sulfiredoxin_sf"/>
</dbReference>
<dbReference type="Gene3D" id="3.90.1530.10">
    <property type="entry name" value="Conserved hypothetical protein from pyrococcus furiosus pfu- 392566-001, ParB domain"/>
    <property type="match status" value="1"/>
</dbReference>
<accession>A0A347UG17</accession>
<dbReference type="SUPFAM" id="SSF110849">
    <property type="entry name" value="ParB/Sulfiredoxin"/>
    <property type="match status" value="1"/>
</dbReference>
<dbReference type="Pfam" id="PF02195">
    <property type="entry name" value="ParB_N"/>
    <property type="match status" value="1"/>
</dbReference>
<dbReference type="KEGG" id="pamo:BAR1_07530"/>
<name>A0A347UG17_9RHOB</name>
<feature type="domain" description="ParB-like N-terminal" evidence="2">
    <location>
        <begin position="25"/>
        <end position="112"/>
    </location>
</feature>
<dbReference type="InterPro" id="IPR003115">
    <property type="entry name" value="ParB_N"/>
</dbReference>
<reference evidence="3 4" key="1">
    <citation type="submission" date="2018-09" db="EMBL/GenBank/DDBJ databases">
        <title>Profundibacter amoris BAR1 gen. nov., sp. nov., a new member of the Roseobacter clade isolated at Lokis Castle Vent Field on the Arctic Mid-Oceanic Ridge.</title>
        <authorList>
            <person name="Le Moine Bauer S."/>
            <person name="Sjoeberg A.G."/>
            <person name="L'Haridon S."/>
            <person name="Stokke R."/>
            <person name="Roalkvam I."/>
            <person name="Steen I.H."/>
            <person name="Dahle H."/>
        </authorList>
    </citation>
    <scope>NUCLEOTIDE SEQUENCE [LARGE SCALE GENOMIC DNA]</scope>
    <source>
        <strain evidence="3 4">BAR1</strain>
    </source>
</reference>
<protein>
    <recommendedName>
        <fullName evidence="2">ParB-like N-terminal domain-containing protein</fullName>
    </recommendedName>
</protein>
<dbReference type="AlphaFoldDB" id="A0A347UG17"/>
<dbReference type="EMBL" id="CP032125">
    <property type="protein sequence ID" value="AXX97795.1"/>
    <property type="molecule type" value="Genomic_DNA"/>
</dbReference>
<organism evidence="3 4">
    <name type="scientific">Profundibacter amoris</name>
    <dbReference type="NCBI Taxonomy" id="2171755"/>
    <lineage>
        <taxon>Bacteria</taxon>
        <taxon>Pseudomonadati</taxon>
        <taxon>Pseudomonadota</taxon>
        <taxon>Alphaproteobacteria</taxon>
        <taxon>Rhodobacterales</taxon>
        <taxon>Paracoccaceae</taxon>
        <taxon>Profundibacter</taxon>
    </lineage>
</organism>
<gene>
    <name evidence="3" type="ORF">BAR1_07530</name>
</gene>
<dbReference type="Proteomes" id="UP000261704">
    <property type="component" value="Chromosome"/>
</dbReference>
<keyword evidence="4" id="KW-1185">Reference proteome</keyword>
<sequence length="188" mass="21544">MWQHYEKQQKRHQTPTQKRLSLSDIKLRPETFQFREFQTIESHVFELGQTLKSGRELDPMLVWDRGKDGYIIIDGHHRYETYRICKLSAKISVRVFSGTEEEAVLLALEDNAKVRLPMTAQEKSNAAWRLVCSDYDFSKADICIATGISGPVPLWCRSGCSFKRPFVQKPMGFSSPVPSVCGAGYRSH</sequence>
<evidence type="ECO:0000256" key="1">
    <source>
        <dbReference type="SAM" id="MobiDB-lite"/>
    </source>
</evidence>
<evidence type="ECO:0000259" key="2">
    <source>
        <dbReference type="SMART" id="SM00470"/>
    </source>
</evidence>
<evidence type="ECO:0000313" key="4">
    <source>
        <dbReference type="Proteomes" id="UP000261704"/>
    </source>
</evidence>
<proteinExistence type="predicted"/>
<dbReference type="OrthoDB" id="7353482at2"/>
<feature type="region of interest" description="Disordered" evidence="1">
    <location>
        <begin position="1"/>
        <end position="20"/>
    </location>
</feature>
<evidence type="ECO:0000313" key="3">
    <source>
        <dbReference type="EMBL" id="AXX97795.1"/>
    </source>
</evidence>
<dbReference type="SMART" id="SM00470">
    <property type="entry name" value="ParB"/>
    <property type="match status" value="1"/>
</dbReference>